<dbReference type="AlphaFoldDB" id="A0A8J3BAA1"/>
<feature type="domain" description="Aminopeptidase N-like N-terminal" evidence="15">
    <location>
        <begin position="85"/>
        <end position="255"/>
    </location>
</feature>
<evidence type="ECO:0000256" key="8">
    <source>
        <dbReference type="ARBA" id="ARBA00022801"/>
    </source>
</evidence>
<keyword evidence="10" id="KW-0482">Metalloprotease</keyword>
<dbReference type="GO" id="GO:0006508">
    <property type="term" value="P:proteolysis"/>
    <property type="evidence" value="ECO:0007669"/>
    <property type="project" value="UniProtKB-KW"/>
</dbReference>
<keyword evidence="17" id="KW-1185">Reference proteome</keyword>
<evidence type="ECO:0000256" key="5">
    <source>
        <dbReference type="ARBA" id="ARBA00015611"/>
    </source>
</evidence>
<dbReference type="CDD" id="cd09603">
    <property type="entry name" value="M1_APN_like"/>
    <property type="match status" value="1"/>
</dbReference>
<evidence type="ECO:0000256" key="1">
    <source>
        <dbReference type="ARBA" id="ARBA00000098"/>
    </source>
</evidence>
<dbReference type="Proteomes" id="UP000649739">
    <property type="component" value="Unassembled WGS sequence"/>
</dbReference>
<evidence type="ECO:0000259" key="15">
    <source>
        <dbReference type="Pfam" id="PF17900"/>
    </source>
</evidence>
<evidence type="ECO:0000313" key="17">
    <source>
        <dbReference type="Proteomes" id="UP000649739"/>
    </source>
</evidence>
<dbReference type="InterPro" id="IPR042097">
    <property type="entry name" value="Aminopeptidase_N-like_N_sf"/>
</dbReference>
<evidence type="ECO:0000256" key="13">
    <source>
        <dbReference type="SAM" id="MobiDB-lite"/>
    </source>
</evidence>
<sequence>MSGRGSARGGRVRRRSGDGREPRSGRAALAAALAAAFALAGCGDEPGPVRWQSRPDSSAAPVAGAAGIGDPYFPTYGNGGYDALAYRIAARYQPADDTLTATATMRATATSGLTSFHLDLAGLTVDSVTVDGKPATAARQEDELVVTPAAALPAGREFTVVTAYRGKPRQKDNPALGGGGWLHTTDGAVALGQPESASTWFPVNDHPADKATYEFALAVPDGLVALSNGVPGERTAEGGWTTWAWAETTPMASYLATAVIGRYRVTRGTHKGKPVLTAVPASAPAGGLAERSLARTTRIADYLETVLGPYPVAAYGGVAIADDRIRYALETQSRPVYGPSFFTSAESAEDVITHELAHQWCGNSVSLHRWEDIWLNEGCATYAEWLWSQERGVRTAAAEFTQRYDASPAAVWSLPPGRPGADRIFDESVYQRGAMTLHALRRTVGDDVFFRLLKEWTAGKRDGTATTAEFVALAERLSGRDLKALFDAWLYGSKRPARP</sequence>
<dbReference type="EMBL" id="BMQB01000006">
    <property type="protein sequence ID" value="GGJ99255.1"/>
    <property type="molecule type" value="Genomic_DNA"/>
</dbReference>
<dbReference type="SUPFAM" id="SSF63737">
    <property type="entry name" value="Leukotriene A4 hydrolase N-terminal domain"/>
    <property type="match status" value="1"/>
</dbReference>
<evidence type="ECO:0000256" key="4">
    <source>
        <dbReference type="ARBA" id="ARBA00012564"/>
    </source>
</evidence>
<evidence type="ECO:0000256" key="2">
    <source>
        <dbReference type="ARBA" id="ARBA00001947"/>
    </source>
</evidence>
<evidence type="ECO:0000259" key="14">
    <source>
        <dbReference type="Pfam" id="PF01433"/>
    </source>
</evidence>
<comment type="similarity">
    <text evidence="3">Belongs to the peptidase M1 family.</text>
</comment>
<evidence type="ECO:0000256" key="9">
    <source>
        <dbReference type="ARBA" id="ARBA00022833"/>
    </source>
</evidence>
<feature type="compositionally biased region" description="Basic and acidic residues" evidence="13">
    <location>
        <begin position="15"/>
        <end position="24"/>
    </location>
</feature>
<keyword evidence="9" id="KW-0862">Zinc</keyword>
<dbReference type="GO" id="GO:0016285">
    <property type="term" value="F:alanyl aminopeptidase activity"/>
    <property type="evidence" value="ECO:0007669"/>
    <property type="project" value="UniProtKB-EC"/>
</dbReference>
<dbReference type="InterPro" id="IPR001930">
    <property type="entry name" value="Peptidase_M1"/>
</dbReference>
<gene>
    <name evidence="16" type="ORF">GCM10010123_31490</name>
</gene>
<comment type="cofactor">
    <cofactor evidence="2">
        <name>Zn(2+)</name>
        <dbReference type="ChEBI" id="CHEBI:29105"/>
    </cofactor>
</comment>
<comment type="catalytic activity">
    <reaction evidence="1">
        <text>Release of an N-terminal amino acid, Xaa-|-Yaa- from a peptide, amide or arylamide. Xaa is preferably Ala, but may be most amino acids including Pro (slow action). When a terminal hydrophobic residue is followed by a prolyl residue, the two may be released as an intact Xaa-Pro dipeptide.</text>
        <dbReference type="EC" id="3.4.11.2"/>
    </reaction>
</comment>
<keyword evidence="7" id="KW-0479">Metal-binding</keyword>
<evidence type="ECO:0000256" key="6">
    <source>
        <dbReference type="ARBA" id="ARBA00022670"/>
    </source>
</evidence>
<evidence type="ECO:0000256" key="7">
    <source>
        <dbReference type="ARBA" id="ARBA00022723"/>
    </source>
</evidence>
<feature type="domain" description="Peptidase M1 membrane alanine aminopeptidase" evidence="14">
    <location>
        <begin position="344"/>
        <end position="489"/>
    </location>
</feature>
<feature type="region of interest" description="Disordered" evidence="13">
    <location>
        <begin position="1"/>
        <end position="26"/>
    </location>
</feature>
<name>A0A8J3BAA1_9ACTN</name>
<dbReference type="Pfam" id="PF01433">
    <property type="entry name" value="Peptidase_M1"/>
    <property type="match status" value="1"/>
</dbReference>
<dbReference type="GO" id="GO:0008237">
    <property type="term" value="F:metallopeptidase activity"/>
    <property type="evidence" value="ECO:0007669"/>
    <property type="project" value="UniProtKB-KW"/>
</dbReference>
<dbReference type="SUPFAM" id="SSF55486">
    <property type="entry name" value="Metalloproteases ('zincins'), catalytic domain"/>
    <property type="match status" value="1"/>
</dbReference>
<reference evidence="16" key="1">
    <citation type="journal article" date="2014" name="Int. J. Syst. Evol. Microbiol.">
        <title>Complete genome sequence of Corynebacterium casei LMG S-19264T (=DSM 44701T), isolated from a smear-ripened cheese.</title>
        <authorList>
            <consortium name="US DOE Joint Genome Institute (JGI-PGF)"/>
            <person name="Walter F."/>
            <person name="Albersmeier A."/>
            <person name="Kalinowski J."/>
            <person name="Ruckert C."/>
        </authorList>
    </citation>
    <scope>NUCLEOTIDE SEQUENCE</scope>
    <source>
        <strain evidence="16">JCM 3090</strain>
    </source>
</reference>
<dbReference type="InterPro" id="IPR014782">
    <property type="entry name" value="Peptidase_M1_dom"/>
</dbReference>
<dbReference type="Gene3D" id="1.10.390.10">
    <property type="entry name" value="Neutral Protease Domain 2"/>
    <property type="match status" value="1"/>
</dbReference>
<evidence type="ECO:0000256" key="3">
    <source>
        <dbReference type="ARBA" id="ARBA00010136"/>
    </source>
</evidence>
<keyword evidence="6" id="KW-0645">Protease</keyword>
<dbReference type="PANTHER" id="PTHR11533">
    <property type="entry name" value="PROTEASE M1 ZINC METALLOPROTEASE"/>
    <property type="match status" value="1"/>
</dbReference>
<protein>
    <recommendedName>
        <fullName evidence="5">Aminopeptidase N</fullName>
        <ecNumber evidence="4">3.4.11.2</ecNumber>
    </recommendedName>
    <alternativeName>
        <fullName evidence="11">Alanine aminopeptidase</fullName>
    </alternativeName>
    <alternativeName>
        <fullName evidence="12">Lysyl aminopeptidase</fullName>
    </alternativeName>
</protein>
<accession>A0A8J3BAA1</accession>
<dbReference type="InterPro" id="IPR050344">
    <property type="entry name" value="Peptidase_M1_aminopeptidases"/>
</dbReference>
<evidence type="ECO:0000256" key="10">
    <source>
        <dbReference type="ARBA" id="ARBA00023049"/>
    </source>
</evidence>
<evidence type="ECO:0000313" key="16">
    <source>
        <dbReference type="EMBL" id="GGJ99255.1"/>
    </source>
</evidence>
<dbReference type="PRINTS" id="PR00756">
    <property type="entry name" value="ALADIPTASE"/>
</dbReference>
<keyword evidence="8" id="KW-0378">Hydrolase</keyword>
<comment type="caution">
    <text evidence="16">The sequence shown here is derived from an EMBL/GenBank/DDBJ whole genome shotgun (WGS) entry which is preliminary data.</text>
</comment>
<reference evidence="16" key="2">
    <citation type="submission" date="2020-09" db="EMBL/GenBank/DDBJ databases">
        <authorList>
            <person name="Sun Q."/>
            <person name="Ohkuma M."/>
        </authorList>
    </citation>
    <scope>NUCLEOTIDE SEQUENCE</scope>
    <source>
        <strain evidence="16">JCM 3090</strain>
    </source>
</reference>
<dbReference type="Pfam" id="PF17900">
    <property type="entry name" value="Peptidase_M1_N"/>
    <property type="match status" value="1"/>
</dbReference>
<evidence type="ECO:0000256" key="12">
    <source>
        <dbReference type="ARBA" id="ARBA00031533"/>
    </source>
</evidence>
<evidence type="ECO:0000256" key="11">
    <source>
        <dbReference type="ARBA" id="ARBA00029811"/>
    </source>
</evidence>
<organism evidence="16 17">
    <name type="scientific">Pilimelia anulata</name>
    <dbReference type="NCBI Taxonomy" id="53371"/>
    <lineage>
        <taxon>Bacteria</taxon>
        <taxon>Bacillati</taxon>
        <taxon>Actinomycetota</taxon>
        <taxon>Actinomycetes</taxon>
        <taxon>Micromonosporales</taxon>
        <taxon>Micromonosporaceae</taxon>
        <taxon>Pilimelia</taxon>
    </lineage>
</organism>
<dbReference type="InterPro" id="IPR045357">
    <property type="entry name" value="Aminopeptidase_N-like_N"/>
</dbReference>
<dbReference type="EC" id="3.4.11.2" evidence="4"/>
<dbReference type="PANTHER" id="PTHR11533:SF297">
    <property type="entry name" value="AMINOPEPTIDASE N"/>
    <property type="match status" value="1"/>
</dbReference>
<dbReference type="Gene3D" id="2.60.40.1730">
    <property type="entry name" value="tricorn interacting facor f3 domain"/>
    <property type="match status" value="1"/>
</dbReference>
<proteinExistence type="inferred from homology"/>
<dbReference type="InterPro" id="IPR027268">
    <property type="entry name" value="Peptidase_M4/M1_CTD_sf"/>
</dbReference>
<dbReference type="GO" id="GO:0008270">
    <property type="term" value="F:zinc ion binding"/>
    <property type="evidence" value="ECO:0007669"/>
    <property type="project" value="InterPro"/>
</dbReference>